<reference evidence="7 8" key="1">
    <citation type="journal article" date="2015" name="Genome Announc.">
        <title>Draft Genome Sequence of Clostridium tyrobutyricum Strain DIVETGP, Isolated from Cow's Milk for Grana Padano Production.</title>
        <authorList>
            <person name="Soggiu A."/>
            <person name="Piras C."/>
            <person name="Gaiarsa S."/>
            <person name="Sassera D."/>
            <person name="Roncada P."/>
            <person name="Bendixen E."/>
            <person name="Brasca M."/>
            <person name="Bonizzi L."/>
        </authorList>
    </citation>
    <scope>NUCLEOTIDE SEQUENCE [LARGE SCALE GENOMIC DNA]</scope>
    <source>
        <strain evidence="7 8">DIVETGP</strain>
    </source>
</reference>
<protein>
    <submittedName>
        <fullName evidence="7">Possible pyrimidine permease in reductive pathway</fullName>
    </submittedName>
</protein>
<proteinExistence type="inferred from homology"/>
<comment type="similarity">
    <text evidence="2">Belongs to the purine-cytosine permease (2.A.39) family.</text>
</comment>
<keyword evidence="8" id="KW-1185">Reference proteome</keyword>
<feature type="transmembrane region" description="Helical" evidence="6">
    <location>
        <begin position="75"/>
        <end position="94"/>
    </location>
</feature>
<evidence type="ECO:0000256" key="6">
    <source>
        <dbReference type="SAM" id="Phobius"/>
    </source>
</evidence>
<dbReference type="GO" id="GO:0015205">
    <property type="term" value="F:nucleobase transmembrane transporter activity"/>
    <property type="evidence" value="ECO:0007669"/>
    <property type="project" value="TreeGrafter"/>
</dbReference>
<feature type="transmembrane region" description="Helical" evidence="6">
    <location>
        <begin position="438"/>
        <end position="455"/>
    </location>
</feature>
<dbReference type="NCBIfam" id="TIGR00800">
    <property type="entry name" value="ncs1"/>
    <property type="match status" value="1"/>
</dbReference>
<dbReference type="InterPro" id="IPR012681">
    <property type="entry name" value="NCS1"/>
</dbReference>
<dbReference type="Pfam" id="PF02133">
    <property type="entry name" value="Transp_cyt_pur"/>
    <property type="match status" value="1"/>
</dbReference>
<feature type="transmembrane region" description="Helical" evidence="6">
    <location>
        <begin position="160"/>
        <end position="186"/>
    </location>
</feature>
<evidence type="ECO:0000313" key="8">
    <source>
        <dbReference type="Proteomes" id="UP000019482"/>
    </source>
</evidence>
<dbReference type="OrthoDB" id="9780088at2"/>
<dbReference type="InterPro" id="IPR001248">
    <property type="entry name" value="Pur-cyt_permease"/>
</dbReference>
<dbReference type="CDD" id="cd11485">
    <property type="entry name" value="SLC-NCS1sbd_YbbW-like"/>
    <property type="match status" value="1"/>
</dbReference>
<keyword evidence="3 6" id="KW-0812">Transmembrane</keyword>
<feature type="transmembrane region" description="Helical" evidence="6">
    <location>
        <begin position="47"/>
        <end position="68"/>
    </location>
</feature>
<dbReference type="AlphaFoldDB" id="W6N711"/>
<dbReference type="Gene3D" id="1.10.4160.10">
    <property type="entry name" value="Hydantoin permease"/>
    <property type="match status" value="1"/>
</dbReference>
<dbReference type="PANTHER" id="PTHR30618:SF0">
    <property type="entry name" value="PURINE-URACIL PERMEASE NCS1"/>
    <property type="match status" value="1"/>
</dbReference>
<evidence type="ECO:0000256" key="4">
    <source>
        <dbReference type="ARBA" id="ARBA00022989"/>
    </source>
</evidence>
<feature type="transmembrane region" description="Helical" evidence="6">
    <location>
        <begin position="320"/>
        <end position="340"/>
    </location>
</feature>
<comment type="subcellular location">
    <subcellularLocation>
        <location evidence="1">Membrane</location>
        <topology evidence="1">Multi-pass membrane protein</topology>
    </subcellularLocation>
</comment>
<evidence type="ECO:0000256" key="5">
    <source>
        <dbReference type="ARBA" id="ARBA00023136"/>
    </source>
</evidence>
<dbReference type="RefSeq" id="WP_017751030.1">
    <property type="nucleotide sequence ID" value="NZ_CBXI010000019.1"/>
</dbReference>
<dbReference type="GO" id="GO:0005886">
    <property type="term" value="C:plasma membrane"/>
    <property type="evidence" value="ECO:0007669"/>
    <property type="project" value="TreeGrafter"/>
</dbReference>
<dbReference type="GeneID" id="29418836"/>
<name>W6N711_CLOTY</name>
<evidence type="ECO:0000256" key="2">
    <source>
        <dbReference type="ARBA" id="ARBA00008974"/>
    </source>
</evidence>
<feature type="transmembrane region" description="Helical" evidence="6">
    <location>
        <begin position="198"/>
        <end position="216"/>
    </location>
</feature>
<feature type="transmembrane region" description="Helical" evidence="6">
    <location>
        <begin position="236"/>
        <end position="257"/>
    </location>
</feature>
<organism evidence="7 8">
    <name type="scientific">Clostridium tyrobutyricum DIVETGP</name>
    <dbReference type="NCBI Taxonomy" id="1408889"/>
    <lineage>
        <taxon>Bacteria</taxon>
        <taxon>Bacillati</taxon>
        <taxon>Bacillota</taxon>
        <taxon>Clostridia</taxon>
        <taxon>Eubacteriales</taxon>
        <taxon>Clostridiaceae</taxon>
        <taxon>Clostridium</taxon>
    </lineage>
</organism>
<comment type="caution">
    <text evidence="7">The sequence shown here is derived from an EMBL/GenBank/DDBJ whole genome shotgun (WGS) entry which is preliminary data.</text>
</comment>
<dbReference type="InterPro" id="IPR045225">
    <property type="entry name" value="Uracil/uridine/allantoin_perm"/>
</dbReference>
<dbReference type="Proteomes" id="UP000019482">
    <property type="component" value="Unassembled WGS sequence"/>
</dbReference>
<dbReference type="EMBL" id="CBXI010000019">
    <property type="protein sequence ID" value="CDL91104.1"/>
    <property type="molecule type" value="Genomic_DNA"/>
</dbReference>
<feature type="transmembrane region" description="Helical" evidence="6">
    <location>
        <begin position="361"/>
        <end position="380"/>
    </location>
</feature>
<evidence type="ECO:0000256" key="1">
    <source>
        <dbReference type="ARBA" id="ARBA00004141"/>
    </source>
</evidence>
<keyword evidence="4 6" id="KW-1133">Transmembrane helix</keyword>
<feature type="transmembrane region" description="Helical" evidence="6">
    <location>
        <begin position="392"/>
        <end position="411"/>
    </location>
</feature>
<accession>W6N711</accession>
<evidence type="ECO:0000256" key="3">
    <source>
        <dbReference type="ARBA" id="ARBA00022692"/>
    </source>
</evidence>
<dbReference type="FunFam" id="1.10.4160.10:FF:000001">
    <property type="entry name" value="Uracil permease, putative"/>
    <property type="match status" value="1"/>
</dbReference>
<sequence>MEQAVDKKVHELDMEDNSIIKESKLYNDDIAPVAVKDRTWNTYNFTALWVGMAHCIPTYMMAGSLIALGMNWKQALFTITIGNLIVLIPILLNAHPGTKYGINFPVFSRASFGVFGANIPAILRAVVACGWFGINTYIGGSALNVLLSAIIPGWKTLGGSFQIAGLSLSAGITFMIFWALEMFVIFKGMEQLKKFENWAAPLVLVLALVLMIWAISSAHGFGPLLSEGGKLKTMGSFMKVFPASLTSMIGFWATLSLNIPDFTRYAKGQKEQVIGQAIGLPVTMTIFSAMGIIITSATAVIYGQSMWDPVQIISKFTNPIVIFIGFFGIVVASLSVNIAANIVSPANDFSNVAPKYISFKMGGLITGIIGILIMPWKLLADPSGYIYSWLDTYSGILGPVAAIIICDYWIVKRKKLNLKDLYMTKGDYTYSKGFNPKAIIALAIGIFAALIGKIVPGLSGLFSYAWFVGFGVSFVVYYVLNISSVKSKNMDEAV</sequence>
<evidence type="ECO:0000313" key="7">
    <source>
        <dbReference type="EMBL" id="CDL91104.1"/>
    </source>
</evidence>
<feature type="transmembrane region" description="Helical" evidence="6">
    <location>
        <begin position="461"/>
        <end position="480"/>
    </location>
</feature>
<gene>
    <name evidence="7" type="ORF">CTDIVETGP_1174</name>
</gene>
<dbReference type="PANTHER" id="PTHR30618">
    <property type="entry name" value="NCS1 FAMILY PURINE/PYRIMIDINE TRANSPORTER"/>
    <property type="match status" value="1"/>
</dbReference>
<feature type="transmembrane region" description="Helical" evidence="6">
    <location>
        <begin position="134"/>
        <end position="154"/>
    </location>
</feature>
<keyword evidence="5 6" id="KW-0472">Membrane</keyword>
<feature type="transmembrane region" description="Helical" evidence="6">
    <location>
        <begin position="278"/>
        <end position="300"/>
    </location>
</feature>